<protein>
    <submittedName>
        <fullName evidence="2">Uncharacterized protein</fullName>
    </submittedName>
</protein>
<accession>A0A834WRI1</accession>
<evidence type="ECO:0000313" key="2">
    <source>
        <dbReference type="EMBL" id="KAF7831633.1"/>
    </source>
</evidence>
<proteinExistence type="predicted"/>
<reference evidence="2" key="1">
    <citation type="submission" date="2020-09" db="EMBL/GenBank/DDBJ databases">
        <title>Genome-Enabled Discovery of Anthraquinone Biosynthesis in Senna tora.</title>
        <authorList>
            <person name="Kang S.-H."/>
            <person name="Pandey R.P."/>
            <person name="Lee C.-M."/>
            <person name="Sim J.-S."/>
            <person name="Jeong J.-T."/>
            <person name="Choi B.-S."/>
            <person name="Jung M."/>
            <person name="Ginzburg D."/>
            <person name="Zhao K."/>
            <person name="Won S.Y."/>
            <person name="Oh T.-J."/>
            <person name="Yu Y."/>
            <person name="Kim N.-H."/>
            <person name="Lee O.R."/>
            <person name="Lee T.-H."/>
            <person name="Bashyal P."/>
            <person name="Kim T.-S."/>
            <person name="Lee W.-H."/>
            <person name="Kawkins C."/>
            <person name="Kim C.-K."/>
            <person name="Kim J.S."/>
            <person name="Ahn B.O."/>
            <person name="Rhee S.Y."/>
            <person name="Sohng J.K."/>
        </authorList>
    </citation>
    <scope>NUCLEOTIDE SEQUENCE</scope>
    <source>
        <tissue evidence="2">Leaf</tissue>
    </source>
</reference>
<evidence type="ECO:0000313" key="3">
    <source>
        <dbReference type="Proteomes" id="UP000634136"/>
    </source>
</evidence>
<keyword evidence="3" id="KW-1185">Reference proteome</keyword>
<name>A0A834WRI1_9FABA</name>
<dbReference type="Proteomes" id="UP000634136">
    <property type="component" value="Unassembled WGS sequence"/>
</dbReference>
<feature type="compositionally biased region" description="Polar residues" evidence="1">
    <location>
        <begin position="1"/>
        <end position="17"/>
    </location>
</feature>
<dbReference type="EMBL" id="JAAIUW010000005">
    <property type="protein sequence ID" value="KAF7831633.1"/>
    <property type="molecule type" value="Genomic_DNA"/>
</dbReference>
<feature type="region of interest" description="Disordered" evidence="1">
    <location>
        <begin position="1"/>
        <end position="25"/>
    </location>
</feature>
<evidence type="ECO:0000256" key="1">
    <source>
        <dbReference type="SAM" id="MobiDB-lite"/>
    </source>
</evidence>
<sequence>MADTTGTMAAINPNTPRRSQRNRPPIQTFRDVTNTSIMGISVRETEVREQQLQEDQCLQHPFRMTHALCPTGRNLGQISQPPTITNDELHEELARLKMDLAWFHHPGIPGNPLPSGVPQVQQSAQLPHGALLDTPPVLQVNQTLQVTLPFGVSRVQPPQTIQFGTVPLDISALTVSVPLVASAIPSQQPLLTTVMARPTVPPIEYPQLLPSQGYPFRTELPQPWFIEFP</sequence>
<comment type="caution">
    <text evidence="2">The sequence shown here is derived from an EMBL/GenBank/DDBJ whole genome shotgun (WGS) entry which is preliminary data.</text>
</comment>
<dbReference type="AlphaFoldDB" id="A0A834WRI1"/>
<gene>
    <name evidence="2" type="ORF">G2W53_013966</name>
</gene>
<organism evidence="2 3">
    <name type="scientific">Senna tora</name>
    <dbReference type="NCBI Taxonomy" id="362788"/>
    <lineage>
        <taxon>Eukaryota</taxon>
        <taxon>Viridiplantae</taxon>
        <taxon>Streptophyta</taxon>
        <taxon>Embryophyta</taxon>
        <taxon>Tracheophyta</taxon>
        <taxon>Spermatophyta</taxon>
        <taxon>Magnoliopsida</taxon>
        <taxon>eudicotyledons</taxon>
        <taxon>Gunneridae</taxon>
        <taxon>Pentapetalae</taxon>
        <taxon>rosids</taxon>
        <taxon>fabids</taxon>
        <taxon>Fabales</taxon>
        <taxon>Fabaceae</taxon>
        <taxon>Caesalpinioideae</taxon>
        <taxon>Cassia clade</taxon>
        <taxon>Senna</taxon>
    </lineage>
</organism>